<feature type="transmembrane region" description="Helical" evidence="1">
    <location>
        <begin position="82"/>
        <end position="101"/>
    </location>
</feature>
<keyword evidence="3" id="KW-1185">Reference proteome</keyword>
<dbReference type="RefSeq" id="WP_123710701.1">
    <property type="nucleotide sequence ID" value="NZ_RKHR01000003.1"/>
</dbReference>
<protein>
    <submittedName>
        <fullName evidence="2">RseC/MucC-like positive regulator of sigma(E)</fullName>
    </submittedName>
</protein>
<reference evidence="2 3" key="1">
    <citation type="submission" date="2018-11" db="EMBL/GenBank/DDBJ databases">
        <title>Genomic Encyclopedia of Type Strains, Phase IV (KMG-IV): sequencing the most valuable type-strain genomes for metagenomic binning, comparative biology and taxonomic classification.</title>
        <authorList>
            <person name="Goeker M."/>
        </authorList>
    </citation>
    <scope>NUCLEOTIDE SEQUENCE [LARGE SCALE GENOMIC DNA]</scope>
    <source>
        <strain evidence="2 3">DSM 100316</strain>
    </source>
</reference>
<evidence type="ECO:0000256" key="1">
    <source>
        <dbReference type="SAM" id="Phobius"/>
    </source>
</evidence>
<dbReference type="AlphaFoldDB" id="A0A3N2DXX6"/>
<dbReference type="PANTHER" id="PTHR35867:SF1">
    <property type="entry name" value="PROTEIN RSEC"/>
    <property type="match status" value="1"/>
</dbReference>
<dbReference type="Proteomes" id="UP000275394">
    <property type="component" value="Unassembled WGS sequence"/>
</dbReference>
<dbReference type="PIRSF" id="PIRSF004923">
    <property type="entry name" value="RseC"/>
    <property type="match status" value="1"/>
</dbReference>
<keyword evidence="1" id="KW-0472">Membrane</keyword>
<evidence type="ECO:0000313" key="3">
    <source>
        <dbReference type="Proteomes" id="UP000275394"/>
    </source>
</evidence>
<keyword evidence="1" id="KW-1133">Transmembrane helix</keyword>
<comment type="caution">
    <text evidence="2">The sequence shown here is derived from an EMBL/GenBank/DDBJ whole genome shotgun (WGS) entry which is preliminary data.</text>
</comment>
<organism evidence="2 3">
    <name type="scientific">Sinobacterium caligoides</name>
    <dbReference type="NCBI Taxonomy" id="933926"/>
    <lineage>
        <taxon>Bacteria</taxon>
        <taxon>Pseudomonadati</taxon>
        <taxon>Pseudomonadota</taxon>
        <taxon>Gammaproteobacteria</taxon>
        <taxon>Cellvibrionales</taxon>
        <taxon>Spongiibacteraceae</taxon>
        <taxon>Sinobacterium</taxon>
    </lineage>
</organism>
<evidence type="ECO:0000313" key="2">
    <source>
        <dbReference type="EMBL" id="ROS04720.1"/>
    </source>
</evidence>
<dbReference type="Pfam" id="PF04246">
    <property type="entry name" value="RseC_MucC"/>
    <property type="match status" value="1"/>
</dbReference>
<feature type="transmembrane region" description="Helical" evidence="1">
    <location>
        <begin position="107"/>
        <end position="126"/>
    </location>
</feature>
<accession>A0A3N2DXX6</accession>
<keyword evidence="1" id="KW-0812">Transmembrane</keyword>
<dbReference type="EMBL" id="RKHR01000003">
    <property type="protein sequence ID" value="ROS04720.1"/>
    <property type="molecule type" value="Genomic_DNA"/>
</dbReference>
<proteinExistence type="predicted"/>
<name>A0A3N2DXX6_9GAMM</name>
<sequence length="157" mass="16541">MNEEARIVGVESGELWLATQRQTSCASCAAKNGCSQKVLSELSSKDAHFIKIDNDGRHNYSVGDVVEISVAGEAIVKGSLQIYSLPLVVMIAGALLGNGIVSGDAGSISGAILGFTLGLLISKRLINNAANCRRLQPKLVAWRSGAEMSTLQVVELK</sequence>
<gene>
    <name evidence="2" type="ORF">EDC56_0233</name>
</gene>
<dbReference type="InterPro" id="IPR007359">
    <property type="entry name" value="SigmaE_reg_RseC_MucC"/>
</dbReference>
<dbReference type="PANTHER" id="PTHR35867">
    <property type="entry name" value="PROTEIN RSEC"/>
    <property type="match status" value="1"/>
</dbReference>
<dbReference type="InterPro" id="IPR026268">
    <property type="entry name" value="RseC"/>
</dbReference>
<dbReference type="OrthoDB" id="9795854at2"/>